<evidence type="ECO:0000313" key="1">
    <source>
        <dbReference type="EMBL" id="SMD10258.1"/>
    </source>
</evidence>
<evidence type="ECO:0000313" key="2">
    <source>
        <dbReference type="Proteomes" id="UP000192656"/>
    </source>
</evidence>
<sequence>MTRSFAQLIHDARSSIAVVWALKRSAKAGRTLLANGYPREGRKILNACRDVSEAMKAEHQAKRSQRRPS</sequence>
<proteinExistence type="predicted"/>
<dbReference type="EMBL" id="FWXR01000027">
    <property type="protein sequence ID" value="SMD10258.1"/>
    <property type="molecule type" value="Genomic_DNA"/>
</dbReference>
<dbReference type="AlphaFoldDB" id="A0A1W2EMA2"/>
<protein>
    <submittedName>
        <fullName evidence="1">Uncharacterized protein</fullName>
    </submittedName>
</protein>
<gene>
    <name evidence="1" type="ORF">SAMN06297251_12756</name>
</gene>
<dbReference type="STRING" id="937218.SAMN06297251_12756"/>
<keyword evidence="2" id="KW-1185">Reference proteome</keyword>
<dbReference type="Proteomes" id="UP000192656">
    <property type="component" value="Unassembled WGS sequence"/>
</dbReference>
<reference evidence="1 2" key="1">
    <citation type="submission" date="2017-04" db="EMBL/GenBank/DDBJ databases">
        <authorList>
            <person name="Afonso C.L."/>
            <person name="Miller P.J."/>
            <person name="Scott M.A."/>
            <person name="Spackman E."/>
            <person name="Goraichik I."/>
            <person name="Dimitrov K.M."/>
            <person name="Suarez D.L."/>
            <person name="Swayne D.E."/>
        </authorList>
    </citation>
    <scope>NUCLEOTIDE SEQUENCE [LARGE SCALE GENOMIC DNA]</scope>
    <source>
        <strain evidence="1 2">CGMCC 1.10972</strain>
    </source>
</reference>
<organism evidence="1 2">
    <name type="scientific">Fulvimarina manganoxydans</name>
    <dbReference type="NCBI Taxonomy" id="937218"/>
    <lineage>
        <taxon>Bacteria</taxon>
        <taxon>Pseudomonadati</taxon>
        <taxon>Pseudomonadota</taxon>
        <taxon>Alphaproteobacteria</taxon>
        <taxon>Hyphomicrobiales</taxon>
        <taxon>Aurantimonadaceae</taxon>
        <taxon>Fulvimarina</taxon>
    </lineage>
</organism>
<name>A0A1W2EMA2_9HYPH</name>
<accession>A0A1W2EMA2</accession>